<dbReference type="Gene3D" id="3.40.1440.10">
    <property type="entry name" value="GIY-YIG endonuclease"/>
    <property type="match status" value="1"/>
</dbReference>
<dbReference type="SUPFAM" id="SSF82771">
    <property type="entry name" value="GIY-YIG endonuclease"/>
    <property type="match status" value="1"/>
</dbReference>
<dbReference type="CDD" id="cd10449">
    <property type="entry name" value="GIY-YIG_SLX1_like"/>
    <property type="match status" value="1"/>
</dbReference>
<evidence type="ECO:0000313" key="2">
    <source>
        <dbReference type="EMBL" id="QEK51545.1"/>
    </source>
</evidence>
<protein>
    <submittedName>
        <fullName evidence="2">GIY-YIG nuclease family protein</fullName>
    </submittedName>
</protein>
<gene>
    <name evidence="2" type="ORF">FYC62_07620</name>
</gene>
<name>A0A5C0VFU7_9SPHI</name>
<proteinExistence type="predicted"/>
<dbReference type="PROSITE" id="PS50164">
    <property type="entry name" value="GIY_YIG"/>
    <property type="match status" value="1"/>
</dbReference>
<dbReference type="AlphaFoldDB" id="A0A5C0VFU7"/>
<evidence type="ECO:0000259" key="1">
    <source>
        <dbReference type="PROSITE" id="PS50164"/>
    </source>
</evidence>
<sequence>MYITYILKSIKDGRYYYGSCGDMDKRLTIHNSGKVKSTKSRIPFELISKEEYETRSETQKREYYFKSIDGYIWLKQNNII</sequence>
<dbReference type="EMBL" id="CP043329">
    <property type="protein sequence ID" value="QEK51545.1"/>
    <property type="molecule type" value="Genomic_DNA"/>
</dbReference>
<dbReference type="InterPro" id="IPR035901">
    <property type="entry name" value="GIY-YIG_endonuc_sf"/>
</dbReference>
<dbReference type="Pfam" id="PF01541">
    <property type="entry name" value="GIY-YIG"/>
    <property type="match status" value="1"/>
</dbReference>
<accession>A0A5C0VFU7</accession>
<keyword evidence="3" id="KW-1185">Reference proteome</keyword>
<dbReference type="KEGG" id="pej:FYC62_07620"/>
<dbReference type="RefSeq" id="WP_149074525.1">
    <property type="nucleotide sequence ID" value="NZ_CP043329.1"/>
</dbReference>
<feature type="domain" description="GIY-YIG" evidence="1">
    <location>
        <begin position="1"/>
        <end position="79"/>
    </location>
</feature>
<dbReference type="Proteomes" id="UP000323653">
    <property type="component" value="Chromosome"/>
</dbReference>
<organism evidence="2 3">
    <name type="scientific">Pedobacter aquae</name>
    <dbReference type="NCBI Taxonomy" id="2605747"/>
    <lineage>
        <taxon>Bacteria</taxon>
        <taxon>Pseudomonadati</taxon>
        <taxon>Bacteroidota</taxon>
        <taxon>Sphingobacteriia</taxon>
        <taxon>Sphingobacteriales</taxon>
        <taxon>Sphingobacteriaceae</taxon>
        <taxon>Pedobacter</taxon>
    </lineage>
</organism>
<reference evidence="2 3" key="1">
    <citation type="submission" date="2019-08" db="EMBL/GenBank/DDBJ databases">
        <title>Pedobacter sp. nov., isolated from Han river, South Korea.</title>
        <authorList>
            <person name="Lee D.-H."/>
            <person name="Kim Y.-S."/>
            <person name="Hwang E.-M."/>
            <person name="Le Tran T.C."/>
            <person name="Cha C.-J."/>
        </authorList>
    </citation>
    <scope>NUCLEOTIDE SEQUENCE [LARGE SCALE GENOMIC DNA]</scope>
    <source>
        <strain evidence="2 3">CJ43</strain>
    </source>
</reference>
<dbReference type="InterPro" id="IPR000305">
    <property type="entry name" value="GIY-YIG_endonuc"/>
</dbReference>
<evidence type="ECO:0000313" key="3">
    <source>
        <dbReference type="Proteomes" id="UP000323653"/>
    </source>
</evidence>